<protein>
    <recommendedName>
        <fullName evidence="4">Secreted protein</fullName>
    </recommendedName>
</protein>
<evidence type="ECO:0000313" key="3">
    <source>
        <dbReference type="Proteomes" id="UP000621210"/>
    </source>
</evidence>
<proteinExistence type="predicted"/>
<feature type="chain" id="PRO_5037042481" description="Secreted protein" evidence="1">
    <location>
        <begin position="28"/>
        <end position="89"/>
    </location>
</feature>
<evidence type="ECO:0008006" key="4">
    <source>
        <dbReference type="Google" id="ProtNLM"/>
    </source>
</evidence>
<keyword evidence="3" id="KW-1185">Reference proteome</keyword>
<reference evidence="2" key="1">
    <citation type="submission" date="2020-09" db="EMBL/GenBank/DDBJ databases">
        <title>Streptomyces grisecoloratus sp. nov., isolated from cotton soil.</title>
        <authorList>
            <person name="Xing L."/>
        </authorList>
    </citation>
    <scope>NUCLEOTIDE SEQUENCE</scope>
    <source>
        <strain evidence="2">TRM S81-3</strain>
    </source>
</reference>
<dbReference type="AlphaFoldDB" id="A0A926QNJ3"/>
<organism evidence="2 3">
    <name type="scientific">Streptomyces griseicoloratus</name>
    <dbReference type="NCBI Taxonomy" id="2752516"/>
    <lineage>
        <taxon>Bacteria</taxon>
        <taxon>Bacillati</taxon>
        <taxon>Actinomycetota</taxon>
        <taxon>Actinomycetes</taxon>
        <taxon>Kitasatosporales</taxon>
        <taxon>Streptomycetaceae</taxon>
        <taxon>Streptomyces</taxon>
    </lineage>
</organism>
<evidence type="ECO:0000256" key="1">
    <source>
        <dbReference type="SAM" id="SignalP"/>
    </source>
</evidence>
<accession>A0A926QNJ3</accession>
<name>A0A926QNJ3_9ACTN</name>
<gene>
    <name evidence="2" type="ORF">H0H10_04255</name>
</gene>
<feature type="signal peptide" evidence="1">
    <location>
        <begin position="1"/>
        <end position="27"/>
    </location>
</feature>
<evidence type="ECO:0000313" key="2">
    <source>
        <dbReference type="EMBL" id="MBD0418388.1"/>
    </source>
</evidence>
<reference evidence="2" key="2">
    <citation type="submission" date="2020-09" db="EMBL/GenBank/DDBJ databases">
        <authorList>
            <person name="Luo X."/>
        </authorList>
    </citation>
    <scope>NUCLEOTIDE SEQUENCE</scope>
    <source>
        <strain evidence="2">TRM S81-3</strain>
    </source>
</reference>
<dbReference type="Proteomes" id="UP000621210">
    <property type="component" value="Unassembled WGS sequence"/>
</dbReference>
<sequence length="89" mass="9457">MMNSRKIAAAAGLLCGFALIGAGSGHAFGEEVVNTCNDDGKKNVRCVQESEYTVTTDKYGTVHVVNKQSHECDSGTCTSRIDVGEKKES</sequence>
<comment type="caution">
    <text evidence="2">The sequence shown here is derived from an EMBL/GenBank/DDBJ whole genome shotgun (WGS) entry which is preliminary data.</text>
</comment>
<dbReference type="RefSeq" id="WP_188179439.1">
    <property type="nucleotide sequence ID" value="NZ_JACVQF010000138.1"/>
</dbReference>
<keyword evidence="1" id="KW-0732">Signal</keyword>
<dbReference type="EMBL" id="JACVQF010000138">
    <property type="protein sequence ID" value="MBD0418388.1"/>
    <property type="molecule type" value="Genomic_DNA"/>
</dbReference>